<dbReference type="EMBL" id="SULI01000005">
    <property type="protein sequence ID" value="TKZ21311.1"/>
    <property type="molecule type" value="Genomic_DNA"/>
</dbReference>
<evidence type="ECO:0000313" key="3">
    <source>
        <dbReference type="Proteomes" id="UP000306575"/>
    </source>
</evidence>
<comment type="caution">
    <text evidence="2">The sequence shown here is derived from an EMBL/GenBank/DDBJ whole genome shotgun (WGS) entry which is preliminary data.</text>
</comment>
<organism evidence="2 3">
    <name type="scientific">Shimia litoralis</name>
    <dbReference type="NCBI Taxonomy" id="420403"/>
    <lineage>
        <taxon>Bacteria</taxon>
        <taxon>Pseudomonadati</taxon>
        <taxon>Pseudomonadota</taxon>
        <taxon>Alphaproteobacteria</taxon>
        <taxon>Rhodobacterales</taxon>
        <taxon>Roseobacteraceae</taxon>
    </lineage>
</organism>
<gene>
    <name evidence="2" type="ORF">FAP39_06095</name>
</gene>
<accession>A0A4V6F232</accession>
<dbReference type="InterPro" id="IPR006311">
    <property type="entry name" value="TAT_signal"/>
</dbReference>
<dbReference type="RefSeq" id="WP_138015514.1">
    <property type="nucleotide sequence ID" value="NZ_SULI01000005.1"/>
</dbReference>
<dbReference type="Proteomes" id="UP000306575">
    <property type="component" value="Unassembled WGS sequence"/>
</dbReference>
<proteinExistence type="predicted"/>
<feature type="signal peptide" evidence="1">
    <location>
        <begin position="1"/>
        <end position="25"/>
    </location>
</feature>
<protein>
    <recommendedName>
        <fullName evidence="4">DUF2846 domain-containing protein</fullName>
    </recommendedName>
</protein>
<dbReference type="AlphaFoldDB" id="A0A4V6F232"/>
<sequence length="135" mass="14150">MTKLTRRGLMAMGAAVALFPMAAFAASVPAPEPGKGLIVFYRGGSTAGNAVRFDIADQNGNIVAHMQRGAVQPVSVSPGAHEFSVPDANNTSGVIDIKAGETIFIESYIDAATFAGKLQFRVVPEKRALKTIGKM</sequence>
<evidence type="ECO:0008006" key="4">
    <source>
        <dbReference type="Google" id="ProtNLM"/>
    </source>
</evidence>
<evidence type="ECO:0000313" key="2">
    <source>
        <dbReference type="EMBL" id="TKZ21311.1"/>
    </source>
</evidence>
<dbReference type="OrthoDB" id="7428674at2"/>
<evidence type="ECO:0000256" key="1">
    <source>
        <dbReference type="SAM" id="SignalP"/>
    </source>
</evidence>
<keyword evidence="1" id="KW-0732">Signal</keyword>
<name>A0A4V6F232_9RHOB</name>
<keyword evidence="3" id="KW-1185">Reference proteome</keyword>
<reference evidence="2 3" key="1">
    <citation type="submission" date="2019-04" db="EMBL/GenBank/DDBJ databases">
        <title>Genome sequence of Pelagicola litoralis CL-ES2.</title>
        <authorList>
            <person name="Cao J."/>
        </authorList>
    </citation>
    <scope>NUCLEOTIDE SEQUENCE [LARGE SCALE GENOMIC DNA]</scope>
    <source>
        <strain evidence="2 3">CL-ES2</strain>
    </source>
</reference>
<dbReference type="PROSITE" id="PS51318">
    <property type="entry name" value="TAT"/>
    <property type="match status" value="1"/>
</dbReference>
<feature type="chain" id="PRO_5020705547" description="DUF2846 domain-containing protein" evidence="1">
    <location>
        <begin position="26"/>
        <end position="135"/>
    </location>
</feature>